<feature type="transmembrane region" description="Helical" evidence="9">
    <location>
        <begin position="6"/>
        <end position="27"/>
    </location>
</feature>
<feature type="transmembrane region" description="Helical" evidence="9">
    <location>
        <begin position="491"/>
        <end position="513"/>
    </location>
</feature>
<evidence type="ECO:0000256" key="6">
    <source>
        <dbReference type="ARBA" id="ARBA00022989"/>
    </source>
</evidence>
<keyword evidence="5 9" id="KW-0630">Potassium</keyword>
<keyword evidence="2 9" id="KW-1003">Cell membrane</keyword>
<dbReference type="InterPro" id="IPR004623">
    <property type="entry name" value="KdpA"/>
</dbReference>
<keyword evidence="3 9" id="KW-0633">Potassium transport</keyword>
<keyword evidence="11" id="KW-1185">Reference proteome</keyword>
<keyword evidence="6 9" id="KW-1133">Transmembrane helix</keyword>
<dbReference type="OrthoDB" id="9763796at2"/>
<comment type="subcellular location">
    <subcellularLocation>
        <location evidence="9">Cell membrane</location>
        <topology evidence="9">Multi-pass membrane protein</topology>
    </subcellularLocation>
</comment>
<evidence type="ECO:0000256" key="7">
    <source>
        <dbReference type="ARBA" id="ARBA00023065"/>
    </source>
</evidence>
<evidence type="ECO:0000256" key="9">
    <source>
        <dbReference type="HAMAP-Rule" id="MF_00275"/>
    </source>
</evidence>
<keyword evidence="1 9" id="KW-0813">Transport</keyword>
<evidence type="ECO:0000256" key="4">
    <source>
        <dbReference type="ARBA" id="ARBA00022692"/>
    </source>
</evidence>
<accession>A0A2D2AXR5</accession>
<feature type="transmembrane region" description="Helical" evidence="9">
    <location>
        <begin position="65"/>
        <end position="85"/>
    </location>
</feature>
<evidence type="ECO:0000256" key="5">
    <source>
        <dbReference type="ARBA" id="ARBA00022958"/>
    </source>
</evidence>
<feature type="transmembrane region" description="Helical" evidence="9">
    <location>
        <begin position="286"/>
        <end position="304"/>
    </location>
</feature>
<dbReference type="EMBL" id="CP024201">
    <property type="protein sequence ID" value="ATQ42810.1"/>
    <property type="molecule type" value="Genomic_DNA"/>
</dbReference>
<organism evidence="10 11">
    <name type="scientific">Caulobacter mirabilis</name>
    <dbReference type="NCBI Taxonomy" id="69666"/>
    <lineage>
        <taxon>Bacteria</taxon>
        <taxon>Pseudomonadati</taxon>
        <taxon>Pseudomonadota</taxon>
        <taxon>Alphaproteobacteria</taxon>
        <taxon>Caulobacterales</taxon>
        <taxon>Caulobacteraceae</taxon>
        <taxon>Caulobacter</taxon>
    </lineage>
</organism>
<feature type="transmembrane region" description="Helical" evidence="9">
    <location>
        <begin position="423"/>
        <end position="446"/>
    </location>
</feature>
<dbReference type="GO" id="GO:0030955">
    <property type="term" value="F:potassium ion binding"/>
    <property type="evidence" value="ECO:0007669"/>
    <property type="project" value="UniProtKB-UniRule"/>
</dbReference>
<dbReference type="NCBIfam" id="TIGR00680">
    <property type="entry name" value="kdpA"/>
    <property type="match status" value="1"/>
</dbReference>
<evidence type="ECO:0000256" key="2">
    <source>
        <dbReference type="ARBA" id="ARBA00022475"/>
    </source>
</evidence>
<name>A0A2D2AXR5_9CAUL</name>
<feature type="transmembrane region" description="Helical" evidence="9">
    <location>
        <begin position="254"/>
        <end position="274"/>
    </location>
</feature>
<feature type="transmembrane region" description="Helical" evidence="9">
    <location>
        <begin position="179"/>
        <end position="198"/>
    </location>
</feature>
<protein>
    <recommendedName>
        <fullName evidence="9">Potassium-transporting ATPase potassium-binding subunit</fullName>
    </recommendedName>
    <alternativeName>
        <fullName evidence="9">ATP phosphohydrolase [potassium-transporting] A chain</fullName>
    </alternativeName>
    <alternativeName>
        <fullName evidence="9">Potassium-binding and translocating subunit A</fullName>
    </alternativeName>
    <alternativeName>
        <fullName evidence="9">Potassium-translocating ATPase A chain</fullName>
    </alternativeName>
</protein>
<sequence>MTWQGWAEVALTLGLSVAIAWPLGVYLSRVWNGERTWLDPVLRPVERLFYAAGGIDPKKGQGWSAYAFALLAFNAVGFLAVYLILRFQDLLPLNPQGFDGLSSHLAFNTAVSFVTNTNWQSYGGETTMSAFSQMAGLTVQNFLSAATGATIAAALARAFAGNRLTDLGNFWADMVRTTLYFLLPLAIVVALVLVALGVPQTLAASATAHTLEGADQKISLFQVASQLSIKQLGINGGGIFNVNSAHPLENPTPLTNLITAVSINVLGWAAFFAFGRTALARKEIRALVAAAAILLSAGASAIYWSETQPAPALAAAHVEASQNMEGKEQRFGAAASAAWAAQTTGASNGSVNSMHASYMPLGGAVTMFLMMLGEILPGGIGSGIAVMVVMALLSVFVAGLMVGRTPEYLGKKVEAREIKLAMLAVLVIPLSILCFSAVAAVLPVALKGLLNSGPHGLSEILYAYTSTTANNGSAFAGLTANAPWWNTTLGFAMLLGRFVPAVAVLAIAGSVAIKPKLAPTAGTLPTDSGQFVGLLIGVILILGGLQFFPALALGPIVEHFQALIALGGR</sequence>
<comment type="function">
    <text evidence="9">Part of the high-affinity ATP-driven potassium transport (or Kdp) system, which catalyzes the hydrolysis of ATP coupled with the electrogenic transport of potassium into the cytoplasm. This subunit binds the extracellular potassium ions and delivers the ions to the membrane domain of KdpB through an intramembrane tunnel.</text>
</comment>
<dbReference type="GO" id="GO:0008556">
    <property type="term" value="F:P-type potassium transmembrane transporter activity"/>
    <property type="evidence" value="ECO:0007669"/>
    <property type="project" value="InterPro"/>
</dbReference>
<dbReference type="Pfam" id="PF03814">
    <property type="entry name" value="KdpA"/>
    <property type="match status" value="1"/>
</dbReference>
<evidence type="ECO:0000313" key="10">
    <source>
        <dbReference type="EMBL" id="ATQ42810.1"/>
    </source>
</evidence>
<feature type="transmembrane region" description="Helical" evidence="9">
    <location>
        <begin position="375"/>
        <end position="402"/>
    </location>
</feature>
<keyword evidence="8 9" id="KW-0472">Membrane</keyword>
<gene>
    <name evidence="9" type="primary">kdpA</name>
    <name evidence="10" type="ORF">CSW64_10515</name>
</gene>
<comment type="subunit">
    <text evidence="9">The system is composed of three essential subunits: KdpA, KdpB and KdpC.</text>
</comment>
<dbReference type="Proteomes" id="UP000228945">
    <property type="component" value="Chromosome"/>
</dbReference>
<keyword evidence="7 9" id="KW-0406">Ion transport</keyword>
<feature type="transmembrane region" description="Helical" evidence="9">
    <location>
        <begin position="534"/>
        <end position="557"/>
    </location>
</feature>
<evidence type="ECO:0000256" key="1">
    <source>
        <dbReference type="ARBA" id="ARBA00022448"/>
    </source>
</evidence>
<dbReference type="HAMAP" id="MF_00275">
    <property type="entry name" value="KdpA"/>
    <property type="match status" value="1"/>
</dbReference>
<dbReference type="PANTHER" id="PTHR30607">
    <property type="entry name" value="POTASSIUM-TRANSPORTING ATPASE A CHAIN"/>
    <property type="match status" value="1"/>
</dbReference>
<keyword evidence="4 9" id="KW-0812">Transmembrane</keyword>
<evidence type="ECO:0000313" key="11">
    <source>
        <dbReference type="Proteomes" id="UP000228945"/>
    </source>
</evidence>
<evidence type="ECO:0000256" key="8">
    <source>
        <dbReference type="ARBA" id="ARBA00023136"/>
    </source>
</evidence>
<evidence type="ECO:0000256" key="3">
    <source>
        <dbReference type="ARBA" id="ARBA00022538"/>
    </source>
</evidence>
<feature type="transmembrane region" description="Helical" evidence="9">
    <location>
        <begin position="142"/>
        <end position="159"/>
    </location>
</feature>
<reference evidence="10 11" key="1">
    <citation type="submission" date="2017-10" db="EMBL/GenBank/DDBJ databases">
        <title>Genome sequence of Caulobacter mirabilis FWC38.</title>
        <authorList>
            <person name="Fiebig A."/>
            <person name="Crosson S."/>
        </authorList>
    </citation>
    <scope>NUCLEOTIDE SEQUENCE [LARGE SCALE GENOMIC DNA]</scope>
    <source>
        <strain evidence="10 11">FWC 38</strain>
    </source>
</reference>
<dbReference type="PANTHER" id="PTHR30607:SF2">
    <property type="entry name" value="POTASSIUM-TRANSPORTING ATPASE POTASSIUM-BINDING SUBUNIT"/>
    <property type="match status" value="1"/>
</dbReference>
<proteinExistence type="inferred from homology"/>
<dbReference type="PIRSF" id="PIRSF001294">
    <property type="entry name" value="K_ATPaseA"/>
    <property type="match status" value="1"/>
</dbReference>
<dbReference type="KEGG" id="cmb:CSW64_10515"/>
<dbReference type="RefSeq" id="WP_099622063.1">
    <property type="nucleotide sequence ID" value="NZ_CP024201.1"/>
</dbReference>
<dbReference type="GO" id="GO:0005886">
    <property type="term" value="C:plasma membrane"/>
    <property type="evidence" value="ECO:0007669"/>
    <property type="project" value="UniProtKB-SubCell"/>
</dbReference>
<dbReference type="AlphaFoldDB" id="A0A2D2AXR5"/>
<comment type="similarity">
    <text evidence="9">Belongs to the KdpA family.</text>
</comment>